<dbReference type="EMBL" id="VFOL01000001">
    <property type="protein sequence ID" value="TQL37682.1"/>
    <property type="molecule type" value="Genomic_DNA"/>
</dbReference>
<reference evidence="3 4" key="1">
    <citation type="submission" date="2019-06" db="EMBL/GenBank/DDBJ databases">
        <title>Sequencing the genomes of 1000 actinobacteria strains.</title>
        <authorList>
            <person name="Klenk H.-P."/>
        </authorList>
    </citation>
    <scope>NUCLEOTIDE SEQUENCE [LARGE SCALE GENOMIC DNA]</scope>
    <source>
        <strain evidence="3 4">DSM 44819</strain>
    </source>
</reference>
<protein>
    <submittedName>
        <fullName evidence="3">Uncharacterized protein</fullName>
    </submittedName>
</protein>
<name>A0A542XPF4_SALAC</name>
<dbReference type="Proteomes" id="UP000677457">
    <property type="component" value="Unassembled WGS sequence"/>
</dbReference>
<keyword evidence="5" id="KW-1185">Reference proteome</keyword>
<sequence length="139" mass="15830">MTGAGNEVPNDTSGARTLGIGFDDAGVGRRPVGLFRRKKARPVSQDRGADRADLGHLENFVQTRRGVEAFIEPRTTVTETTVMLIADDGEWTRRRIDGPDGARRFAHRMGIPVYDVRLMGYPQRMRDYNERRKRRPELF</sequence>
<dbReference type="AlphaFoldDB" id="A0A542XPF4"/>
<dbReference type="EMBL" id="BOQM01000022">
    <property type="protein sequence ID" value="GIM86272.1"/>
    <property type="molecule type" value="Genomic_DNA"/>
</dbReference>
<evidence type="ECO:0000313" key="3">
    <source>
        <dbReference type="EMBL" id="TQL37682.1"/>
    </source>
</evidence>
<evidence type="ECO:0000313" key="5">
    <source>
        <dbReference type="Proteomes" id="UP000677457"/>
    </source>
</evidence>
<evidence type="ECO:0000313" key="4">
    <source>
        <dbReference type="Proteomes" id="UP000315983"/>
    </source>
</evidence>
<comment type="caution">
    <text evidence="3">The sequence shown here is derived from an EMBL/GenBank/DDBJ whole genome shotgun (WGS) entry which is preliminary data.</text>
</comment>
<evidence type="ECO:0000256" key="1">
    <source>
        <dbReference type="SAM" id="MobiDB-lite"/>
    </source>
</evidence>
<reference evidence="2 5" key="2">
    <citation type="submission" date="2021-03" db="EMBL/GenBank/DDBJ databases">
        <title>Whole genome shotgun sequence of Salinispora arenicola NBRC 105043.</title>
        <authorList>
            <person name="Komaki H."/>
            <person name="Tamura T."/>
        </authorList>
    </citation>
    <scope>NUCLEOTIDE SEQUENCE [LARGE SCALE GENOMIC DNA]</scope>
    <source>
        <strain evidence="2 5">NBRC 105043</strain>
    </source>
</reference>
<feature type="region of interest" description="Disordered" evidence="1">
    <location>
        <begin position="1"/>
        <end position="22"/>
    </location>
</feature>
<accession>A0A542XPF4</accession>
<gene>
    <name evidence="3" type="ORF">FB564_2851</name>
    <name evidence="2" type="ORF">Sar04_30080</name>
</gene>
<organism evidence="3 4">
    <name type="scientific">Salinispora arenicola</name>
    <dbReference type="NCBI Taxonomy" id="168697"/>
    <lineage>
        <taxon>Bacteria</taxon>
        <taxon>Bacillati</taxon>
        <taxon>Actinomycetota</taxon>
        <taxon>Actinomycetes</taxon>
        <taxon>Micromonosporales</taxon>
        <taxon>Micromonosporaceae</taxon>
        <taxon>Salinispora</taxon>
    </lineage>
</organism>
<evidence type="ECO:0000313" key="2">
    <source>
        <dbReference type="EMBL" id="GIM86272.1"/>
    </source>
</evidence>
<proteinExistence type="predicted"/>
<dbReference type="Proteomes" id="UP000315983">
    <property type="component" value="Unassembled WGS sequence"/>
</dbReference>